<dbReference type="GO" id="GO:0009249">
    <property type="term" value="P:protein lipoylation"/>
    <property type="evidence" value="ECO:0007669"/>
    <property type="project" value="InterPro"/>
</dbReference>
<dbReference type="Gene3D" id="3.30.930.10">
    <property type="entry name" value="Bira Bifunctional Protein, Domain 2"/>
    <property type="match status" value="1"/>
</dbReference>
<organism evidence="12 13">
    <name type="scientific">Gulbenkiania indica</name>
    <dbReference type="NCBI Taxonomy" id="375574"/>
    <lineage>
        <taxon>Bacteria</taxon>
        <taxon>Pseudomonadati</taxon>
        <taxon>Pseudomonadota</taxon>
        <taxon>Betaproteobacteria</taxon>
        <taxon>Neisseriales</taxon>
        <taxon>Chromobacteriaceae</taxon>
        <taxon>Gulbenkiania</taxon>
    </lineage>
</organism>
<feature type="active site" description="Acyl-thioester intermediate" evidence="6 8">
    <location>
        <position position="166"/>
    </location>
</feature>
<gene>
    <name evidence="6" type="primary">lipB</name>
    <name evidence="12" type="ORF">Ga0061063_2032</name>
</gene>
<evidence type="ECO:0000256" key="3">
    <source>
        <dbReference type="ARBA" id="ARBA00022679"/>
    </source>
</evidence>
<dbReference type="NCBIfam" id="NF010922">
    <property type="entry name" value="PRK14342.1"/>
    <property type="match status" value="1"/>
</dbReference>
<dbReference type="SUPFAM" id="SSF55681">
    <property type="entry name" value="Class II aaRS and biotin synthetases"/>
    <property type="match status" value="1"/>
</dbReference>
<dbReference type="Proteomes" id="UP000243535">
    <property type="component" value="Unassembled WGS sequence"/>
</dbReference>
<dbReference type="InterPro" id="IPR020605">
    <property type="entry name" value="Octanoyltransferase_CS"/>
</dbReference>
<proteinExistence type="inferred from homology"/>
<feature type="site" description="Lowers pKa of active site Cys" evidence="6 10">
    <location>
        <position position="132"/>
    </location>
</feature>
<dbReference type="PIRSF" id="PIRSF016262">
    <property type="entry name" value="LPLase"/>
    <property type="match status" value="1"/>
</dbReference>
<protein>
    <recommendedName>
        <fullName evidence="6 7">Octanoyltransferase</fullName>
        <ecNumber evidence="6 7">2.3.1.181</ecNumber>
    </recommendedName>
    <alternativeName>
        <fullName evidence="6">Lipoate-protein ligase B</fullName>
    </alternativeName>
    <alternativeName>
        <fullName evidence="6">Lipoyl/octanoyl transferase</fullName>
    </alternativeName>
    <alternativeName>
        <fullName evidence="6">Octanoyl-[acyl-carrier-protein]-protein N-octanoyltransferase</fullName>
    </alternativeName>
</protein>
<dbReference type="HAMAP" id="MF_00013">
    <property type="entry name" value="LipB"/>
    <property type="match status" value="1"/>
</dbReference>
<dbReference type="CDD" id="cd16444">
    <property type="entry name" value="LipB"/>
    <property type="match status" value="1"/>
</dbReference>
<accession>A0A0K6GZU5</accession>
<evidence type="ECO:0000256" key="10">
    <source>
        <dbReference type="PIRSR" id="PIRSR016262-3"/>
    </source>
</evidence>
<evidence type="ECO:0000256" key="7">
    <source>
        <dbReference type="PIRNR" id="PIRNR016262"/>
    </source>
</evidence>
<feature type="binding site" evidence="6 9">
    <location>
        <begin position="68"/>
        <end position="75"/>
    </location>
    <ligand>
        <name>substrate</name>
    </ligand>
</feature>
<dbReference type="Pfam" id="PF21948">
    <property type="entry name" value="LplA-B_cat"/>
    <property type="match status" value="1"/>
</dbReference>
<dbReference type="OrthoDB" id="9787061at2"/>
<evidence type="ECO:0000256" key="6">
    <source>
        <dbReference type="HAMAP-Rule" id="MF_00013"/>
    </source>
</evidence>
<comment type="similarity">
    <text evidence="6 7">Belongs to the LipB family.</text>
</comment>
<evidence type="ECO:0000256" key="8">
    <source>
        <dbReference type="PIRSR" id="PIRSR016262-1"/>
    </source>
</evidence>
<comment type="miscellaneous">
    <text evidence="6">In the reaction, the free carboxyl group of octanoic acid is attached via an amide linkage to the epsilon-amino group of a specific lysine residue of lipoyl domains of lipoate-dependent enzymes.</text>
</comment>
<comment type="pathway">
    <text evidence="1 6 7">Protein modification; protein lipoylation via endogenous pathway; protein N(6)-(lipoyl)lysine from octanoyl-[acyl-carrier-protein]: step 1/2.</text>
</comment>
<keyword evidence="2 6" id="KW-0963">Cytoplasm</keyword>
<dbReference type="PROSITE" id="PS51733">
    <property type="entry name" value="BPL_LPL_CATALYTIC"/>
    <property type="match status" value="1"/>
</dbReference>
<dbReference type="PANTHER" id="PTHR10993:SF7">
    <property type="entry name" value="LIPOYLTRANSFERASE 2, MITOCHONDRIAL-RELATED"/>
    <property type="match status" value="1"/>
</dbReference>
<dbReference type="AlphaFoldDB" id="A0A0K6GZU5"/>
<evidence type="ECO:0000256" key="9">
    <source>
        <dbReference type="PIRSR" id="PIRSR016262-2"/>
    </source>
</evidence>
<keyword evidence="3 6" id="KW-0808">Transferase</keyword>
<dbReference type="PROSITE" id="PS01313">
    <property type="entry name" value="LIPB"/>
    <property type="match status" value="1"/>
</dbReference>
<dbReference type="InterPro" id="IPR045864">
    <property type="entry name" value="aa-tRNA-synth_II/BPL/LPL"/>
</dbReference>
<dbReference type="EC" id="2.3.1.181" evidence="6 7"/>
<dbReference type="InterPro" id="IPR000544">
    <property type="entry name" value="Octanoyltransferase"/>
</dbReference>
<feature type="binding site" evidence="6 9">
    <location>
        <begin position="135"/>
        <end position="137"/>
    </location>
    <ligand>
        <name>substrate</name>
    </ligand>
</feature>
<reference evidence="13" key="1">
    <citation type="submission" date="2015-08" db="EMBL/GenBank/DDBJ databases">
        <authorList>
            <person name="Varghese N."/>
        </authorList>
    </citation>
    <scope>NUCLEOTIDE SEQUENCE [LARGE SCALE GENOMIC DNA]</scope>
    <source>
        <strain evidence="13">DSM 17901</strain>
    </source>
</reference>
<comment type="catalytic activity">
    <reaction evidence="6 7">
        <text>octanoyl-[ACP] + L-lysyl-[protein] = N(6)-octanoyl-L-lysyl-[protein] + holo-[ACP] + H(+)</text>
        <dbReference type="Rhea" id="RHEA:17665"/>
        <dbReference type="Rhea" id="RHEA-COMP:9636"/>
        <dbReference type="Rhea" id="RHEA-COMP:9685"/>
        <dbReference type="Rhea" id="RHEA-COMP:9752"/>
        <dbReference type="Rhea" id="RHEA-COMP:9928"/>
        <dbReference type="ChEBI" id="CHEBI:15378"/>
        <dbReference type="ChEBI" id="CHEBI:29969"/>
        <dbReference type="ChEBI" id="CHEBI:64479"/>
        <dbReference type="ChEBI" id="CHEBI:78463"/>
        <dbReference type="ChEBI" id="CHEBI:78809"/>
        <dbReference type="EC" id="2.3.1.181"/>
    </reaction>
</comment>
<dbReference type="NCBIfam" id="TIGR00214">
    <property type="entry name" value="lipB"/>
    <property type="match status" value="1"/>
</dbReference>
<evidence type="ECO:0000313" key="12">
    <source>
        <dbReference type="EMBL" id="CUA84258.1"/>
    </source>
</evidence>
<dbReference type="PANTHER" id="PTHR10993">
    <property type="entry name" value="OCTANOYLTRANSFERASE"/>
    <property type="match status" value="1"/>
</dbReference>
<keyword evidence="13" id="KW-1185">Reference proteome</keyword>
<keyword evidence="4 6" id="KW-0012">Acyltransferase</keyword>
<keyword evidence="12" id="KW-0436">Ligase</keyword>
<dbReference type="STRING" id="375574.GCA_001418035_01822"/>
<evidence type="ECO:0000256" key="2">
    <source>
        <dbReference type="ARBA" id="ARBA00022490"/>
    </source>
</evidence>
<dbReference type="GO" id="GO:0005737">
    <property type="term" value="C:cytoplasm"/>
    <property type="evidence" value="ECO:0007669"/>
    <property type="project" value="UniProtKB-SubCell"/>
</dbReference>
<sequence length="207" mass="22976">MERVVKHLGLVDYEPTWRAMQALTDARTAGTADELWVLEHPAVYTLGLAGKEEHLLRRTEIPVVKTDRGGQVTYHGPGQLVVYLLVDFKRMDIGVRELVRRIEQAVIDTLAEAGIKANGDVNAPGVYVDGAKIASLGLRIKNGAVYHGLSFNVDMDLTPFGWINPCGYANLRVTRLKDLGVSWTVAETAKRLLPHIERHLAVTERTE</sequence>
<feature type="binding site" evidence="6 9">
    <location>
        <begin position="148"/>
        <end position="150"/>
    </location>
    <ligand>
        <name>substrate</name>
    </ligand>
</feature>
<evidence type="ECO:0000256" key="1">
    <source>
        <dbReference type="ARBA" id="ARBA00004821"/>
    </source>
</evidence>
<evidence type="ECO:0000256" key="5">
    <source>
        <dbReference type="ARBA" id="ARBA00024732"/>
    </source>
</evidence>
<dbReference type="RefSeq" id="WP_055434068.1">
    <property type="nucleotide sequence ID" value="NZ_CYHA01000004.1"/>
</dbReference>
<comment type="function">
    <text evidence="5 6 7">Catalyzes the transfer of endogenously produced octanoic acid from octanoyl-acyl-carrier-protein onto the lipoyl domains of lipoate-dependent enzymes. Lipoyl-ACP can also act as a substrate although octanoyl-ACP is likely to be the physiological substrate.</text>
</comment>
<dbReference type="GO" id="GO:0033819">
    <property type="term" value="F:lipoyl(octanoyl) transferase activity"/>
    <property type="evidence" value="ECO:0007669"/>
    <property type="project" value="UniProtKB-EC"/>
</dbReference>
<dbReference type="GO" id="GO:0016874">
    <property type="term" value="F:ligase activity"/>
    <property type="evidence" value="ECO:0007669"/>
    <property type="project" value="UniProtKB-KW"/>
</dbReference>
<evidence type="ECO:0000256" key="4">
    <source>
        <dbReference type="ARBA" id="ARBA00023315"/>
    </source>
</evidence>
<comment type="subcellular location">
    <subcellularLocation>
        <location evidence="6">Cytoplasm</location>
    </subcellularLocation>
</comment>
<dbReference type="InterPro" id="IPR004143">
    <property type="entry name" value="BPL_LPL_catalytic"/>
</dbReference>
<dbReference type="UniPathway" id="UPA00538">
    <property type="reaction ID" value="UER00592"/>
</dbReference>
<dbReference type="FunFam" id="3.30.930.10:FF:000020">
    <property type="entry name" value="Octanoyltransferase"/>
    <property type="match status" value="1"/>
</dbReference>
<feature type="domain" description="BPL/LPL catalytic" evidence="11">
    <location>
        <begin position="29"/>
        <end position="204"/>
    </location>
</feature>
<evidence type="ECO:0000313" key="13">
    <source>
        <dbReference type="Proteomes" id="UP000243535"/>
    </source>
</evidence>
<evidence type="ECO:0000259" key="11">
    <source>
        <dbReference type="PROSITE" id="PS51733"/>
    </source>
</evidence>
<name>A0A0K6GZU5_9NEIS</name>
<dbReference type="EMBL" id="CYHA01000004">
    <property type="protein sequence ID" value="CUA84258.1"/>
    <property type="molecule type" value="Genomic_DNA"/>
</dbReference>